<dbReference type="SMART" id="SM00387">
    <property type="entry name" value="HATPase_c"/>
    <property type="match status" value="1"/>
</dbReference>
<evidence type="ECO:0000256" key="12">
    <source>
        <dbReference type="ARBA" id="ARBA00023136"/>
    </source>
</evidence>
<dbReference type="PROSITE" id="PS50109">
    <property type="entry name" value="HIS_KIN"/>
    <property type="match status" value="1"/>
</dbReference>
<keyword evidence="12 13" id="KW-0472">Membrane</keyword>
<dbReference type="SUPFAM" id="SSF55781">
    <property type="entry name" value="GAF domain-like"/>
    <property type="match status" value="1"/>
</dbReference>
<keyword evidence="10 13" id="KW-1133">Transmembrane helix</keyword>
<dbReference type="Pfam" id="PF13493">
    <property type="entry name" value="DUF4118"/>
    <property type="match status" value="1"/>
</dbReference>
<dbReference type="InterPro" id="IPR027417">
    <property type="entry name" value="P-loop_NTPase"/>
</dbReference>
<dbReference type="InterPro" id="IPR004358">
    <property type="entry name" value="Sig_transdc_His_kin-like_C"/>
</dbReference>
<organism evidence="15 16">
    <name type="scientific">Halomonas alkalicola</name>
    <dbReference type="NCBI Taxonomy" id="1930622"/>
    <lineage>
        <taxon>Bacteria</taxon>
        <taxon>Pseudomonadati</taxon>
        <taxon>Pseudomonadota</taxon>
        <taxon>Gammaproteobacteria</taxon>
        <taxon>Oceanospirillales</taxon>
        <taxon>Halomonadaceae</taxon>
        <taxon>Halomonas</taxon>
    </lineage>
</organism>
<comment type="catalytic activity">
    <reaction evidence="1">
        <text>ATP + protein L-histidine = ADP + protein N-phospho-L-histidine.</text>
        <dbReference type="EC" id="2.7.13.3"/>
    </reaction>
</comment>
<dbReference type="PANTHER" id="PTHR45569">
    <property type="entry name" value="SENSOR PROTEIN KDPD"/>
    <property type="match status" value="1"/>
</dbReference>
<dbReference type="PANTHER" id="PTHR45569:SF1">
    <property type="entry name" value="SENSOR PROTEIN KDPD"/>
    <property type="match status" value="1"/>
</dbReference>
<dbReference type="InterPro" id="IPR005467">
    <property type="entry name" value="His_kinase_dom"/>
</dbReference>
<protein>
    <recommendedName>
        <fullName evidence="3">histidine kinase</fullName>
        <ecNumber evidence="3">2.7.13.3</ecNumber>
    </recommendedName>
</protein>
<name>A0ABY9H8A9_9GAMM</name>
<reference evidence="15 16" key="1">
    <citation type="submission" date="2023-08" db="EMBL/GenBank/DDBJ databases">
        <title>Transcriptome Analysis of Halomonas alkalicola CICC 11012s to Identify the Genes Involved in Alkaline Tolerances.</title>
        <authorList>
            <person name="Zhai L."/>
        </authorList>
    </citation>
    <scope>NUCLEOTIDE SEQUENCE [LARGE SCALE GENOMIC DNA]</scope>
    <source>
        <strain evidence="15 16">CICC 11012s</strain>
    </source>
</reference>
<evidence type="ECO:0000256" key="3">
    <source>
        <dbReference type="ARBA" id="ARBA00012438"/>
    </source>
</evidence>
<sequence length="892" mass="98139">MATDDERRPDPDALLRQTVRREARGALRIFLGAAPGVGKTYAMLCAARERVAAGEDVVIGIVESHGRAETEALCEGMVRLPLARMTHHGRTFEEFDPDAALARRPAILLVDELAHRNIPGSRHPRRYQDIEELLDAGIDVWTTVNVQHLESLNDAVARITGVRMRETVPDALLERARDVSLVDLTPDELLKRLRQGKVYVPEQARAAMEGYFSEPNLNALRELALQTMAERVDSDVRDAMGASGETGPWPVRPHLLVALSGGSEDAALVRAAHRLAERRRAAWRAVYVDRGHDDPERRLAVENAFAQVNRLGGETRRLYGYDRLQELLDYARQHNVTTLVVGRSRPSGWRLWRRPLARRLLTSGGAFDLVVVAETERRPRWRARHRFSPASWTAGIVALGATLAALGLALSVQNWFSLADLSLLFLGAVLISALLAGTGAAMCSALLGSLAFNFFFTEPKLTLVMVERDQILTVVFFLAVAVAVGQLAGRGRRRLLALRESRDQTHRLLAYVQSLAVATDGDSVRQVGLKTLEQWLHVPVAFLERQAGAEGVRVSQAEPPATRLPEAALLAAAWSWQHAKPRGQGTDTLSGQGWRLLPLKEHGHVLGIVALNLEQREALLSPEEEALLATLLSQLAMALERTRLVADLGAARLSEENERLRSALLASVSHDLRTPLASIIGSASTLRELEAQLTETDRYELLDGILGESERLNRYIQNLLDMTRLGHGTLKIERDWVALDDLIAAAIKRLGPQLEGHELVCSWPDDLPLLYVHPALIEQAFVNILDNAARFSPVHGRLTIVAGMESDWLWLRVIDQGPGIPADLRERVFDMFFTGGEGDRGRHGSGLGLAICRGMIGAHGGQIRALVSPTGEGTCIEIRLPLESNTMEAGDG</sequence>
<evidence type="ECO:0000313" key="16">
    <source>
        <dbReference type="Proteomes" id="UP001235344"/>
    </source>
</evidence>
<keyword evidence="16" id="KW-1185">Reference proteome</keyword>
<dbReference type="CDD" id="cd00075">
    <property type="entry name" value="HATPase"/>
    <property type="match status" value="1"/>
</dbReference>
<dbReference type="EMBL" id="CP131913">
    <property type="protein sequence ID" value="WLI74351.1"/>
    <property type="molecule type" value="Genomic_DNA"/>
</dbReference>
<dbReference type="InterPro" id="IPR003661">
    <property type="entry name" value="HisK_dim/P_dom"/>
</dbReference>
<dbReference type="Gene3D" id="1.10.287.130">
    <property type="match status" value="1"/>
</dbReference>
<dbReference type="SUPFAM" id="SSF55874">
    <property type="entry name" value="ATPase domain of HSP90 chaperone/DNA topoisomerase II/histidine kinase"/>
    <property type="match status" value="1"/>
</dbReference>
<evidence type="ECO:0000256" key="13">
    <source>
        <dbReference type="SAM" id="Phobius"/>
    </source>
</evidence>
<evidence type="ECO:0000313" key="15">
    <source>
        <dbReference type="EMBL" id="WLI74351.1"/>
    </source>
</evidence>
<comment type="subcellular location">
    <subcellularLocation>
        <location evidence="2">Membrane</location>
        <topology evidence="2">Multi-pass membrane protein</topology>
    </subcellularLocation>
</comment>
<dbReference type="Gene3D" id="3.40.50.300">
    <property type="entry name" value="P-loop containing nucleotide triphosphate hydrolases"/>
    <property type="match status" value="1"/>
</dbReference>
<keyword evidence="7" id="KW-0547">Nucleotide-binding</keyword>
<feature type="transmembrane region" description="Helical" evidence="13">
    <location>
        <begin position="424"/>
        <end position="451"/>
    </location>
</feature>
<evidence type="ECO:0000256" key="8">
    <source>
        <dbReference type="ARBA" id="ARBA00022777"/>
    </source>
</evidence>
<dbReference type="InterPro" id="IPR025201">
    <property type="entry name" value="KdpD_TM"/>
</dbReference>
<dbReference type="InterPro" id="IPR036097">
    <property type="entry name" value="HisK_dim/P_sf"/>
</dbReference>
<dbReference type="InterPro" id="IPR052023">
    <property type="entry name" value="Histidine_kinase_KdpD"/>
</dbReference>
<evidence type="ECO:0000259" key="14">
    <source>
        <dbReference type="PROSITE" id="PS50109"/>
    </source>
</evidence>
<keyword evidence="11" id="KW-0902">Two-component regulatory system</keyword>
<dbReference type="SUPFAM" id="SSF47384">
    <property type="entry name" value="Homodimeric domain of signal transducing histidine kinase"/>
    <property type="match status" value="1"/>
</dbReference>
<evidence type="ECO:0000256" key="11">
    <source>
        <dbReference type="ARBA" id="ARBA00023012"/>
    </source>
</evidence>
<accession>A0ABY9H8A9</accession>
<dbReference type="PRINTS" id="PR00344">
    <property type="entry name" value="BCTRLSENSOR"/>
</dbReference>
<dbReference type="EC" id="2.7.13.3" evidence="3"/>
<dbReference type="Gene3D" id="3.30.565.10">
    <property type="entry name" value="Histidine kinase-like ATPase, C-terminal domain"/>
    <property type="match status" value="1"/>
</dbReference>
<dbReference type="SUPFAM" id="SSF52402">
    <property type="entry name" value="Adenine nucleotide alpha hydrolases-like"/>
    <property type="match status" value="1"/>
</dbReference>
<gene>
    <name evidence="15" type="ORF">B6N23_05415</name>
</gene>
<evidence type="ECO:0000256" key="2">
    <source>
        <dbReference type="ARBA" id="ARBA00004141"/>
    </source>
</evidence>
<dbReference type="SUPFAM" id="SSF52540">
    <property type="entry name" value="P-loop containing nucleoside triphosphate hydrolases"/>
    <property type="match status" value="1"/>
</dbReference>
<evidence type="ECO:0000256" key="4">
    <source>
        <dbReference type="ARBA" id="ARBA00022553"/>
    </source>
</evidence>
<dbReference type="GO" id="GO:0016301">
    <property type="term" value="F:kinase activity"/>
    <property type="evidence" value="ECO:0007669"/>
    <property type="project" value="UniProtKB-KW"/>
</dbReference>
<dbReference type="CDD" id="cd00082">
    <property type="entry name" value="HisKA"/>
    <property type="match status" value="1"/>
</dbReference>
<dbReference type="Pfam" id="PF02702">
    <property type="entry name" value="KdpD"/>
    <property type="match status" value="1"/>
</dbReference>
<keyword evidence="4" id="KW-0597">Phosphoprotein</keyword>
<dbReference type="RefSeq" id="WP_305502594.1">
    <property type="nucleotide sequence ID" value="NZ_CP131913.1"/>
</dbReference>
<dbReference type="InterPro" id="IPR029016">
    <property type="entry name" value="GAF-like_dom_sf"/>
</dbReference>
<dbReference type="InterPro" id="IPR014729">
    <property type="entry name" value="Rossmann-like_a/b/a_fold"/>
</dbReference>
<dbReference type="InterPro" id="IPR003594">
    <property type="entry name" value="HATPase_dom"/>
</dbReference>
<feature type="domain" description="Histidine kinase" evidence="14">
    <location>
        <begin position="667"/>
        <end position="884"/>
    </location>
</feature>
<evidence type="ECO:0000256" key="5">
    <source>
        <dbReference type="ARBA" id="ARBA00022679"/>
    </source>
</evidence>
<dbReference type="SMART" id="SM00388">
    <property type="entry name" value="HisKA"/>
    <property type="match status" value="1"/>
</dbReference>
<dbReference type="Proteomes" id="UP001235344">
    <property type="component" value="Chromosome"/>
</dbReference>
<dbReference type="Gene3D" id="1.20.120.620">
    <property type="entry name" value="Backbone structure of the membrane domain of e. Coli histidine kinase receptor kdpd"/>
    <property type="match status" value="1"/>
</dbReference>
<dbReference type="InterPro" id="IPR038318">
    <property type="entry name" value="KdpD_sf"/>
</dbReference>
<dbReference type="Pfam" id="PF00512">
    <property type="entry name" value="HisKA"/>
    <property type="match status" value="1"/>
</dbReference>
<evidence type="ECO:0000256" key="1">
    <source>
        <dbReference type="ARBA" id="ARBA00000085"/>
    </source>
</evidence>
<dbReference type="Gene3D" id="3.40.50.620">
    <property type="entry name" value="HUPs"/>
    <property type="match status" value="1"/>
</dbReference>
<dbReference type="InterPro" id="IPR036890">
    <property type="entry name" value="HATPase_C_sf"/>
</dbReference>
<keyword evidence="9" id="KW-0067">ATP-binding</keyword>
<feature type="transmembrane region" description="Helical" evidence="13">
    <location>
        <begin position="471"/>
        <end position="489"/>
    </location>
</feature>
<dbReference type="Pfam" id="PF02518">
    <property type="entry name" value="HATPase_c"/>
    <property type="match status" value="1"/>
</dbReference>
<keyword evidence="6 13" id="KW-0812">Transmembrane</keyword>
<evidence type="ECO:0000256" key="7">
    <source>
        <dbReference type="ARBA" id="ARBA00022741"/>
    </source>
</evidence>
<dbReference type="InterPro" id="IPR003852">
    <property type="entry name" value="Sig_transdc_His_kinase_KdpD_N"/>
</dbReference>
<proteinExistence type="predicted"/>
<evidence type="ECO:0000256" key="10">
    <source>
        <dbReference type="ARBA" id="ARBA00022989"/>
    </source>
</evidence>
<evidence type="ECO:0000256" key="6">
    <source>
        <dbReference type="ARBA" id="ARBA00022692"/>
    </source>
</evidence>
<evidence type="ECO:0000256" key="9">
    <source>
        <dbReference type="ARBA" id="ARBA00022840"/>
    </source>
</evidence>
<keyword evidence="8 15" id="KW-0418">Kinase</keyword>
<feature type="transmembrane region" description="Helical" evidence="13">
    <location>
        <begin position="392"/>
        <end position="412"/>
    </location>
</feature>
<keyword evidence="5" id="KW-0808">Transferase</keyword>
<dbReference type="Gene3D" id="3.30.450.40">
    <property type="match status" value="1"/>
</dbReference>